<dbReference type="AlphaFoldDB" id="A0A923HMC3"/>
<organism evidence="10 11">
    <name type="scientific">Undibacterium nitidum</name>
    <dbReference type="NCBI Taxonomy" id="2762298"/>
    <lineage>
        <taxon>Bacteria</taxon>
        <taxon>Pseudomonadati</taxon>
        <taxon>Pseudomonadota</taxon>
        <taxon>Betaproteobacteria</taxon>
        <taxon>Burkholderiales</taxon>
        <taxon>Oxalobacteraceae</taxon>
        <taxon>Undibacterium</taxon>
    </lineage>
</organism>
<sequence length="358" mass="40248">MLNLNAADALILVQQHWQITGLISELPSYADRNFKISSPDGTYVFKIANPNWSYADLDIENAALLHLEKTCPDLALPQVIISQQGLHIIPLLLPTSDDISIAEPKNQLCHMRLLTFVEGEVYAKVAQDPTVNLHELETSLGVAIGKLDRGLKDFEHTAMNRFVDWSISNLPTLENEIEHIEDLHLRQLVAHHTKHFAQHEATWKSQLPMAVIHNDANDFNVIVAREAMPISRTNTNKVEVNAIIDFGDMCRHLRVVDLAITIVYALQHADEPKRIQECILSILRGYQAVHPLTQAELLALPALILARLSQSVLMATRAYRKNPENTYIMVSQVGVRRLLKQFDTMGQAPLQALILSVL</sequence>
<keyword evidence="3" id="KW-0808">Transferase</keyword>
<reference evidence="10" key="1">
    <citation type="submission" date="2020-08" db="EMBL/GenBank/DDBJ databases">
        <title>Novel species isolated from subtropical streams in China.</title>
        <authorList>
            <person name="Lu H."/>
        </authorList>
    </citation>
    <scope>NUCLEOTIDE SEQUENCE</scope>
    <source>
        <strain evidence="10">LX22W</strain>
    </source>
</reference>
<evidence type="ECO:0000256" key="7">
    <source>
        <dbReference type="ARBA" id="ARBA00038873"/>
    </source>
</evidence>
<dbReference type="PANTHER" id="PTHR21064:SF1">
    <property type="entry name" value="HYDROXYLYSINE KINASE"/>
    <property type="match status" value="1"/>
</dbReference>
<dbReference type="InterPro" id="IPR002575">
    <property type="entry name" value="Aminoglycoside_PTrfase"/>
</dbReference>
<comment type="subcellular location">
    <subcellularLocation>
        <location evidence="1">Cytoplasm</location>
    </subcellularLocation>
</comment>
<dbReference type="Gene3D" id="3.90.1200.10">
    <property type="match status" value="1"/>
</dbReference>
<evidence type="ECO:0000256" key="1">
    <source>
        <dbReference type="ARBA" id="ARBA00004496"/>
    </source>
</evidence>
<evidence type="ECO:0000259" key="9">
    <source>
        <dbReference type="Pfam" id="PF01636"/>
    </source>
</evidence>
<accession>A0A923HMC3</accession>
<dbReference type="InterPro" id="IPR050249">
    <property type="entry name" value="Pseudomonas-type_ThrB"/>
</dbReference>
<gene>
    <name evidence="10" type="ORF">H8K36_03525</name>
</gene>
<dbReference type="Proteomes" id="UP000627446">
    <property type="component" value="Unassembled WGS sequence"/>
</dbReference>
<feature type="domain" description="Aminoglycoside phosphotransferase" evidence="9">
    <location>
        <begin position="26"/>
        <end position="272"/>
    </location>
</feature>
<proteinExistence type="predicted"/>
<evidence type="ECO:0000256" key="5">
    <source>
        <dbReference type="ARBA" id="ARBA00036820"/>
    </source>
</evidence>
<dbReference type="SUPFAM" id="SSF56112">
    <property type="entry name" value="Protein kinase-like (PK-like)"/>
    <property type="match status" value="1"/>
</dbReference>
<evidence type="ECO:0000256" key="2">
    <source>
        <dbReference type="ARBA" id="ARBA00022490"/>
    </source>
</evidence>
<dbReference type="GO" id="GO:0005737">
    <property type="term" value="C:cytoplasm"/>
    <property type="evidence" value="ECO:0007669"/>
    <property type="project" value="UniProtKB-SubCell"/>
</dbReference>
<evidence type="ECO:0000313" key="10">
    <source>
        <dbReference type="EMBL" id="MBC3880431.1"/>
    </source>
</evidence>
<evidence type="ECO:0000256" key="3">
    <source>
        <dbReference type="ARBA" id="ARBA00022679"/>
    </source>
</evidence>
<dbReference type="Pfam" id="PF01636">
    <property type="entry name" value="APH"/>
    <property type="match status" value="1"/>
</dbReference>
<keyword evidence="4" id="KW-0418">Kinase</keyword>
<dbReference type="EMBL" id="JACOFZ010000001">
    <property type="protein sequence ID" value="MBC3880431.1"/>
    <property type="molecule type" value="Genomic_DNA"/>
</dbReference>
<dbReference type="PANTHER" id="PTHR21064">
    <property type="entry name" value="AMINOGLYCOSIDE PHOSPHOTRANSFERASE DOMAIN-CONTAINING PROTEIN-RELATED"/>
    <property type="match status" value="1"/>
</dbReference>
<dbReference type="InterPro" id="IPR011009">
    <property type="entry name" value="Kinase-like_dom_sf"/>
</dbReference>
<dbReference type="EC" id="2.7.1.81" evidence="7"/>
<keyword evidence="11" id="KW-1185">Reference proteome</keyword>
<evidence type="ECO:0000256" key="8">
    <source>
        <dbReference type="ARBA" id="ARBA00040505"/>
    </source>
</evidence>
<dbReference type="RefSeq" id="WP_186915057.1">
    <property type="nucleotide sequence ID" value="NZ_JACOFZ010000001.1"/>
</dbReference>
<evidence type="ECO:0000256" key="4">
    <source>
        <dbReference type="ARBA" id="ARBA00022777"/>
    </source>
</evidence>
<evidence type="ECO:0000313" key="11">
    <source>
        <dbReference type="Proteomes" id="UP000627446"/>
    </source>
</evidence>
<keyword evidence="2" id="KW-0963">Cytoplasm</keyword>
<protein>
    <recommendedName>
        <fullName evidence="8">Hydroxylysine kinase</fullName>
        <ecNumber evidence="7">2.7.1.81</ecNumber>
    </recommendedName>
</protein>
<comment type="function">
    <text evidence="6">Catalyzes the GTP-dependent phosphorylation of 5-hydroxy-L-lysine.</text>
</comment>
<comment type="caution">
    <text evidence="10">The sequence shown here is derived from an EMBL/GenBank/DDBJ whole genome shotgun (WGS) entry which is preliminary data.</text>
</comment>
<evidence type="ECO:0000256" key="6">
    <source>
        <dbReference type="ARBA" id="ARBA00037368"/>
    </source>
</evidence>
<dbReference type="GO" id="GO:0047992">
    <property type="term" value="F:hydroxylysine kinase activity"/>
    <property type="evidence" value="ECO:0007669"/>
    <property type="project" value="UniProtKB-EC"/>
</dbReference>
<comment type="catalytic activity">
    <reaction evidence="5">
        <text>(5R)-5-hydroxy-L-lysine + GTP = (5R)-5-phosphooxy-L-lysine + GDP + H(+)</text>
        <dbReference type="Rhea" id="RHEA:19049"/>
        <dbReference type="ChEBI" id="CHEBI:15378"/>
        <dbReference type="ChEBI" id="CHEBI:37565"/>
        <dbReference type="ChEBI" id="CHEBI:57882"/>
        <dbReference type="ChEBI" id="CHEBI:58189"/>
        <dbReference type="ChEBI" id="CHEBI:58357"/>
        <dbReference type="EC" id="2.7.1.81"/>
    </reaction>
</comment>
<name>A0A923HMC3_9BURK</name>